<dbReference type="EMBL" id="RQFF01000037">
    <property type="protein sequence ID" value="TGK66723.1"/>
    <property type="molecule type" value="Genomic_DNA"/>
</dbReference>
<dbReference type="RefSeq" id="WP_135637093.1">
    <property type="nucleotide sequence ID" value="NZ_JAMQQA010000001.1"/>
</dbReference>
<sequence>MNTKLTLSIDDKIIKHAKEFAKQRNKSLSRLVEDYLDGLSSNNDPLKAKDIPPITRKLAGVLKGNPDVDIRKEIASHLENKYK</sequence>
<comment type="caution">
    <text evidence="1">The sequence shown here is derived from an EMBL/GenBank/DDBJ whole genome shotgun (WGS) entry which is preliminary data.</text>
</comment>
<accession>A0A6N4Q4Y1</accession>
<name>A0A6N4Q4Y1_9LEPT</name>
<dbReference type="Proteomes" id="UP000297239">
    <property type="component" value="Unassembled WGS sequence"/>
</dbReference>
<organism evidence="1 2">
    <name type="scientific">Leptospira kanakyensis</name>
    <dbReference type="NCBI Taxonomy" id="2484968"/>
    <lineage>
        <taxon>Bacteria</taxon>
        <taxon>Pseudomonadati</taxon>
        <taxon>Spirochaetota</taxon>
        <taxon>Spirochaetia</taxon>
        <taxon>Leptospirales</taxon>
        <taxon>Leptospiraceae</taxon>
        <taxon>Leptospira</taxon>
    </lineage>
</organism>
<proteinExistence type="predicted"/>
<dbReference type="OrthoDB" id="6198066at2"/>
<dbReference type="Pfam" id="PF19891">
    <property type="entry name" value="DUF6364"/>
    <property type="match status" value="1"/>
</dbReference>
<evidence type="ECO:0000313" key="2">
    <source>
        <dbReference type="Proteomes" id="UP000297239"/>
    </source>
</evidence>
<dbReference type="InterPro" id="IPR045944">
    <property type="entry name" value="DUF6364"/>
</dbReference>
<evidence type="ECO:0000313" key="1">
    <source>
        <dbReference type="EMBL" id="TGK66723.1"/>
    </source>
</evidence>
<gene>
    <name evidence="1" type="ORF">EHQ18_16475</name>
</gene>
<protein>
    <submittedName>
        <fullName evidence="1">Antitoxin</fullName>
    </submittedName>
</protein>
<keyword evidence="2" id="KW-1185">Reference proteome</keyword>
<reference evidence="1" key="1">
    <citation type="journal article" date="2019" name="PLoS Negl. Trop. Dis.">
        <title>Revisiting the worldwide diversity of Leptospira species in the environment.</title>
        <authorList>
            <person name="Vincent A.T."/>
            <person name="Schiettekatte O."/>
            <person name="Bourhy P."/>
            <person name="Veyrier F.J."/>
            <person name="Picardeau M."/>
        </authorList>
    </citation>
    <scope>NUCLEOTIDE SEQUENCE [LARGE SCALE GENOMIC DNA]</scope>
    <source>
        <strain evidence="1">201800293</strain>
    </source>
</reference>
<dbReference type="AlphaFoldDB" id="A0A6N4Q4Y1"/>